<evidence type="ECO:0000256" key="10">
    <source>
        <dbReference type="ARBA" id="ARBA00022917"/>
    </source>
</evidence>
<keyword evidence="6 13" id="KW-0479">Metal-binding</keyword>
<organism evidence="16 17">
    <name type="scientific">Arsenicicoccus cauae</name>
    <dbReference type="NCBI Taxonomy" id="2663847"/>
    <lineage>
        <taxon>Bacteria</taxon>
        <taxon>Bacillati</taxon>
        <taxon>Actinomycetota</taxon>
        <taxon>Actinomycetes</taxon>
        <taxon>Micrococcales</taxon>
        <taxon>Intrasporangiaceae</taxon>
        <taxon>Arsenicicoccus</taxon>
    </lineage>
</organism>
<feature type="region of interest" description="Disordered" evidence="14">
    <location>
        <begin position="462"/>
        <end position="490"/>
    </location>
</feature>
<feature type="binding site" evidence="13">
    <location>
        <position position="29"/>
    </location>
    <ligand>
        <name>Zn(2+)</name>
        <dbReference type="ChEBI" id="CHEBI:29105"/>
    </ligand>
</feature>
<evidence type="ECO:0000256" key="13">
    <source>
        <dbReference type="HAMAP-Rule" id="MF_00041"/>
    </source>
</evidence>
<gene>
    <name evidence="13" type="primary">cysS</name>
    <name evidence="16" type="ORF">GGG17_03225</name>
</gene>
<keyword evidence="8 13" id="KW-0862">Zinc</keyword>
<dbReference type="InterPro" id="IPR014729">
    <property type="entry name" value="Rossmann-like_a/b/a_fold"/>
</dbReference>
<evidence type="ECO:0000256" key="3">
    <source>
        <dbReference type="ARBA" id="ARBA00011245"/>
    </source>
</evidence>
<dbReference type="NCBIfam" id="TIGR00435">
    <property type="entry name" value="cysS"/>
    <property type="match status" value="1"/>
</dbReference>
<evidence type="ECO:0000256" key="14">
    <source>
        <dbReference type="SAM" id="MobiDB-lite"/>
    </source>
</evidence>
<feature type="domain" description="Cysteinyl-tRNA synthetase class Ia DALR" evidence="15">
    <location>
        <begin position="347"/>
        <end position="409"/>
    </location>
</feature>
<evidence type="ECO:0000313" key="17">
    <source>
        <dbReference type="Proteomes" id="UP000431092"/>
    </source>
</evidence>
<comment type="subcellular location">
    <subcellularLocation>
        <location evidence="1 13">Cytoplasm</location>
    </subcellularLocation>
</comment>
<evidence type="ECO:0000256" key="1">
    <source>
        <dbReference type="ARBA" id="ARBA00004496"/>
    </source>
</evidence>
<dbReference type="GO" id="GO:0005524">
    <property type="term" value="F:ATP binding"/>
    <property type="evidence" value="ECO:0007669"/>
    <property type="project" value="UniProtKB-UniRule"/>
</dbReference>
<keyword evidence="11 13" id="KW-0030">Aminoacyl-tRNA synthetase</keyword>
<dbReference type="InterPro" id="IPR024909">
    <property type="entry name" value="Cys-tRNA/MSH_ligase"/>
</dbReference>
<proteinExistence type="inferred from homology"/>
<evidence type="ECO:0000256" key="11">
    <source>
        <dbReference type="ARBA" id="ARBA00023146"/>
    </source>
</evidence>
<dbReference type="EC" id="6.1.1.16" evidence="13"/>
<dbReference type="RefSeq" id="WP_311966384.1">
    <property type="nucleotide sequence ID" value="NZ_WLVL01000016.1"/>
</dbReference>
<evidence type="ECO:0000259" key="15">
    <source>
        <dbReference type="SMART" id="SM00840"/>
    </source>
</evidence>
<feature type="binding site" evidence="13">
    <location>
        <position position="274"/>
    </location>
    <ligand>
        <name>ATP</name>
        <dbReference type="ChEBI" id="CHEBI:30616"/>
    </ligand>
</feature>
<reference evidence="16 17" key="1">
    <citation type="submission" date="2019-11" db="EMBL/GenBank/DDBJ databases">
        <title>Whole genome sequencing identifies a novel species of the genus Arsenicicoccus isolated from human blood.</title>
        <authorList>
            <person name="Jeong J.H."/>
            <person name="Kweon O.J."/>
            <person name="Kim H.R."/>
            <person name="Kim T.-H."/>
            <person name="Ha S.-M."/>
            <person name="Lee M.-K."/>
        </authorList>
    </citation>
    <scope>NUCLEOTIDE SEQUENCE [LARGE SCALE GENOMIC DNA]</scope>
    <source>
        <strain evidence="16 17">MKL-02</strain>
    </source>
</reference>
<evidence type="ECO:0000256" key="7">
    <source>
        <dbReference type="ARBA" id="ARBA00022741"/>
    </source>
</evidence>
<comment type="caution">
    <text evidence="16">The sequence shown here is derived from an EMBL/GenBank/DDBJ whole genome shotgun (WGS) entry which is preliminary data.</text>
</comment>
<keyword evidence="10 13" id="KW-0648">Protein biosynthesis</keyword>
<feature type="binding site" evidence="13">
    <location>
        <position position="240"/>
    </location>
    <ligand>
        <name>Zn(2+)</name>
        <dbReference type="ChEBI" id="CHEBI:29105"/>
    </ligand>
</feature>
<keyword evidence="9 13" id="KW-0067">ATP-binding</keyword>
<evidence type="ECO:0000256" key="2">
    <source>
        <dbReference type="ARBA" id="ARBA00005594"/>
    </source>
</evidence>
<dbReference type="InterPro" id="IPR032678">
    <property type="entry name" value="tRNA-synt_1_cat_dom"/>
</dbReference>
<dbReference type="InterPro" id="IPR015803">
    <property type="entry name" value="Cys-tRNA-ligase"/>
</dbReference>
<dbReference type="PANTHER" id="PTHR10890:SF30">
    <property type="entry name" value="CYSTEINE--TRNA LIGASE"/>
    <property type="match status" value="1"/>
</dbReference>
<dbReference type="InterPro" id="IPR015273">
    <property type="entry name" value="Cys-tRNA-synt_Ia_DALR"/>
</dbReference>
<feature type="binding site" evidence="13">
    <location>
        <position position="215"/>
    </location>
    <ligand>
        <name>Zn(2+)</name>
        <dbReference type="ChEBI" id="CHEBI:29105"/>
    </ligand>
</feature>
<keyword evidence="7 13" id="KW-0547">Nucleotide-binding</keyword>
<dbReference type="GO" id="GO:0008270">
    <property type="term" value="F:zinc ion binding"/>
    <property type="evidence" value="ECO:0007669"/>
    <property type="project" value="UniProtKB-UniRule"/>
</dbReference>
<feature type="binding site" evidence="13">
    <location>
        <position position="244"/>
    </location>
    <ligand>
        <name>Zn(2+)</name>
        <dbReference type="ChEBI" id="CHEBI:29105"/>
    </ligand>
</feature>
<feature type="short sequence motif" description="'HIGH' region" evidence="13">
    <location>
        <begin position="31"/>
        <end position="41"/>
    </location>
</feature>
<dbReference type="Pfam" id="PF01406">
    <property type="entry name" value="tRNA-synt_1e"/>
    <property type="match status" value="1"/>
</dbReference>
<evidence type="ECO:0000256" key="6">
    <source>
        <dbReference type="ARBA" id="ARBA00022723"/>
    </source>
</evidence>
<dbReference type="SUPFAM" id="SSF52374">
    <property type="entry name" value="Nucleotidylyl transferase"/>
    <property type="match status" value="1"/>
</dbReference>
<accession>A0A6I3IQR7</accession>
<dbReference type="EMBL" id="WLVL01000016">
    <property type="protein sequence ID" value="MTB70999.1"/>
    <property type="molecule type" value="Genomic_DNA"/>
</dbReference>
<dbReference type="HAMAP" id="MF_00041">
    <property type="entry name" value="Cys_tRNA_synth"/>
    <property type="match status" value="1"/>
</dbReference>
<dbReference type="Proteomes" id="UP000431092">
    <property type="component" value="Unassembled WGS sequence"/>
</dbReference>
<comment type="cofactor">
    <cofactor evidence="13">
        <name>Zn(2+)</name>
        <dbReference type="ChEBI" id="CHEBI:29105"/>
    </cofactor>
    <text evidence="13">Binds 1 zinc ion per subunit.</text>
</comment>
<name>A0A6I3IQR7_9MICO</name>
<keyword evidence="5 13" id="KW-0436">Ligase</keyword>
<dbReference type="InterPro" id="IPR056411">
    <property type="entry name" value="CysS_C"/>
</dbReference>
<dbReference type="AlphaFoldDB" id="A0A6I3IQR7"/>
<sequence>MSLHIYDTATRELREFHPLHQGKVGIYICGLTTQGAPHIGHVRFAVAFDVLRRWLTAGHGYDVTLVRNVTDIDDKILRKSAENDAEWWAWSYDHERQTSAALDLLGVLPATYEPRATGHIPEMVTLMDTLVDRGHAYAAPDGSGDVYFDVRSFPAYGALTRQSIDDMEAAEDADPRGKRDPRDFALWKGWKAGEPATASWPTPYGVGRPGWHLECSAMARKYLGDEFDIHGGGVDLRFPHHENEQAQSHAAGLGFARYWMHNAWVTVQGEKMSKSLGNSLIVTEIARRTRPIALRYYLGAAHYRSTIEFHEGSLAEAEAAVERIEGFLRRAVEHGMPDAPAEPFPAEFRAAMDDDLGVSGALAVVHDTVRAGNTALDDGDREQARALAAQVIAMTDVLGVNPLDPRWDAGGGEGDVARSALDVLVQAQLDRRATARKERDFATADAIRDDLAAAGILVEDSPSGARWSLARPTSERTPDAGDARTTDTED</sequence>
<dbReference type="FunFam" id="3.40.50.620:FF:000068">
    <property type="entry name" value="Cysteine--tRNA ligase"/>
    <property type="match status" value="1"/>
</dbReference>
<dbReference type="SMART" id="SM00840">
    <property type="entry name" value="DALR_2"/>
    <property type="match status" value="1"/>
</dbReference>
<comment type="subunit">
    <text evidence="3 13">Monomer.</text>
</comment>
<dbReference type="Pfam" id="PF09190">
    <property type="entry name" value="DALR_2"/>
    <property type="match status" value="1"/>
</dbReference>
<feature type="compositionally biased region" description="Basic and acidic residues" evidence="14">
    <location>
        <begin position="473"/>
        <end position="490"/>
    </location>
</feature>
<keyword evidence="4 13" id="KW-0963">Cytoplasm</keyword>
<evidence type="ECO:0000256" key="9">
    <source>
        <dbReference type="ARBA" id="ARBA00022840"/>
    </source>
</evidence>
<comment type="similarity">
    <text evidence="2 13">Belongs to the class-I aminoacyl-tRNA synthetase family.</text>
</comment>
<dbReference type="Pfam" id="PF23493">
    <property type="entry name" value="CysS_C"/>
    <property type="match status" value="1"/>
</dbReference>
<evidence type="ECO:0000256" key="4">
    <source>
        <dbReference type="ARBA" id="ARBA00022490"/>
    </source>
</evidence>
<keyword evidence="17" id="KW-1185">Reference proteome</keyword>
<dbReference type="Gene3D" id="3.40.50.620">
    <property type="entry name" value="HUPs"/>
    <property type="match status" value="1"/>
</dbReference>
<dbReference type="InterPro" id="IPR009080">
    <property type="entry name" value="tRNAsynth_Ia_anticodon-bd"/>
</dbReference>
<dbReference type="SUPFAM" id="SSF47323">
    <property type="entry name" value="Anticodon-binding domain of a subclass of class I aminoacyl-tRNA synthetases"/>
    <property type="match status" value="1"/>
</dbReference>
<evidence type="ECO:0000313" key="16">
    <source>
        <dbReference type="EMBL" id="MTB70999.1"/>
    </source>
</evidence>
<dbReference type="GO" id="GO:0006423">
    <property type="term" value="P:cysteinyl-tRNA aminoacylation"/>
    <property type="evidence" value="ECO:0007669"/>
    <property type="project" value="UniProtKB-UniRule"/>
</dbReference>
<dbReference type="PANTHER" id="PTHR10890">
    <property type="entry name" value="CYSTEINYL-TRNA SYNTHETASE"/>
    <property type="match status" value="1"/>
</dbReference>
<dbReference type="GO" id="GO:0004817">
    <property type="term" value="F:cysteine-tRNA ligase activity"/>
    <property type="evidence" value="ECO:0007669"/>
    <property type="project" value="UniProtKB-UniRule"/>
</dbReference>
<protein>
    <recommendedName>
        <fullName evidence="13">Cysteine--tRNA ligase</fullName>
        <ecNumber evidence="13">6.1.1.16</ecNumber>
    </recommendedName>
    <alternativeName>
        <fullName evidence="13">Cysteinyl-tRNA synthetase</fullName>
        <shortName evidence="13">CysRS</shortName>
    </alternativeName>
</protein>
<evidence type="ECO:0000256" key="12">
    <source>
        <dbReference type="ARBA" id="ARBA00047398"/>
    </source>
</evidence>
<evidence type="ECO:0000256" key="8">
    <source>
        <dbReference type="ARBA" id="ARBA00022833"/>
    </source>
</evidence>
<evidence type="ECO:0000256" key="5">
    <source>
        <dbReference type="ARBA" id="ARBA00022598"/>
    </source>
</evidence>
<feature type="short sequence motif" description="'KMSKS' region" evidence="13">
    <location>
        <begin position="271"/>
        <end position="275"/>
    </location>
</feature>
<dbReference type="CDD" id="cd00672">
    <property type="entry name" value="CysRS_core"/>
    <property type="match status" value="1"/>
</dbReference>
<dbReference type="Gene3D" id="1.20.120.1910">
    <property type="entry name" value="Cysteine-tRNA ligase, C-terminal anti-codon recognition domain"/>
    <property type="match status" value="1"/>
</dbReference>
<dbReference type="GO" id="GO:0005829">
    <property type="term" value="C:cytosol"/>
    <property type="evidence" value="ECO:0007669"/>
    <property type="project" value="TreeGrafter"/>
</dbReference>
<dbReference type="PRINTS" id="PR00983">
    <property type="entry name" value="TRNASYNTHCYS"/>
</dbReference>
<comment type="catalytic activity">
    <reaction evidence="12 13">
        <text>tRNA(Cys) + L-cysteine + ATP = L-cysteinyl-tRNA(Cys) + AMP + diphosphate</text>
        <dbReference type="Rhea" id="RHEA:17773"/>
        <dbReference type="Rhea" id="RHEA-COMP:9661"/>
        <dbReference type="Rhea" id="RHEA-COMP:9679"/>
        <dbReference type="ChEBI" id="CHEBI:30616"/>
        <dbReference type="ChEBI" id="CHEBI:33019"/>
        <dbReference type="ChEBI" id="CHEBI:35235"/>
        <dbReference type="ChEBI" id="CHEBI:78442"/>
        <dbReference type="ChEBI" id="CHEBI:78517"/>
        <dbReference type="ChEBI" id="CHEBI:456215"/>
        <dbReference type="EC" id="6.1.1.16"/>
    </reaction>
</comment>